<sequence length="1093" mass="121169">MAGNEDIEPHHVSASVPAKVDISTVQEAAAATEAEHNMGFVKSFKLYRKACLWSIFISTCIIMDGFDTALLRSLFAYPAFQRQFGDLQPNGSYQLTAAWQSGLTNGVLCGSIIGLFMNGILADRFGYRKTLIGALIAITGFIFIIFFAKSLPRLLAGEILAGIPWGIFQTLTTTYASEVCPTHLRAYLTTYNNLCWVIGQFIASGVLRAMVSRTDDWGYRIPFALQWMWPVPLIIGIYLAPESPWWLVRHGKLDEAKHSLTRLTSRNVEDANFNIDETISLMIHTNEMERELTSGTTYWDLFKGINARRTEIVCMVWMGQTLSGSNFMGYSTYFYQQAGLAVSNSFSMSLGQYGIGIVGTIMSWFLMTWFGRRTLFFTGQVCACIILFTIGCASFAGSSNTGAQWGIGSLLLIFTFVYDCSVGPICYSLVAELTSTRLRTKSVVLARNMYNVASIIANILTPRMLNPTAWGWGAKTGFFWAGTALCCATWTFFRLPEPKGRTYGELDTLFEQRVSARKFATTAVGRIDAGFESVSIRKDGGSTAEIEQPCSQCSHLGLGCIYSPSTKRKPSVRNRLVTQLRNKSNVAAASPSRGSTSSLADYPERPPGPAVTSIAGIVNPEQDASPVSSGIGSGRGSAGIGAGVGSGFGSSMGFDSRGGFGAEFSLEHSAFTTGFFIGMLPKYEEQVYPVSPIITSYEVRQAIDSMHANLDDAAFVYAMGAVTINLTTPTVHGEAGAKMTELIRLGLSAYRRADSMTDVKNGRLTELRTTFKRIMTCIFLEVSMMAFNRFDRSFASLREAMTMVQMIHVQQCSHNAVPLEPRDVPKFQRIYWEVFIHERFLTILSGFPCIMTPLPTGLPMRDTSIPAHIDVGFNRLIRLFQIMDGPFLLYWNAQQNPAQPVPGISLQWIESKQAQLDEDEIGASEAEQALIDSGRGSFTELQHVDLFVTRLWMRTLLWQFGLTHRFLRSVPSQNIHEGLSIHFPAHRLSVQLRALVSRLENVSTIVTHGIGILQKIFEITSTAADVLALPVGYGQTQEEISSRIEDFAFLVKFLFSFERAEKEQRDYLREKLEGLQQQYPMVNFADMVGSSSY</sequence>
<evidence type="ECO:0000256" key="9">
    <source>
        <dbReference type="SAM" id="Phobius"/>
    </source>
</evidence>
<dbReference type="SUPFAM" id="SSF103473">
    <property type="entry name" value="MFS general substrate transporter"/>
    <property type="match status" value="1"/>
</dbReference>
<keyword evidence="12" id="KW-1185">Reference proteome</keyword>
<comment type="similarity">
    <text evidence="2">Belongs to the major facilitator superfamily. Sugar transporter (TC 2.A.1.1) family.</text>
</comment>
<dbReference type="InterPro" id="IPR036259">
    <property type="entry name" value="MFS_trans_sf"/>
</dbReference>
<evidence type="ECO:0000313" key="12">
    <source>
        <dbReference type="Proteomes" id="UP000801864"/>
    </source>
</evidence>
<evidence type="ECO:0000256" key="1">
    <source>
        <dbReference type="ARBA" id="ARBA00004141"/>
    </source>
</evidence>
<dbReference type="AlphaFoldDB" id="A0A9P5C8W3"/>
<dbReference type="InterPro" id="IPR005828">
    <property type="entry name" value="MFS_sugar_transport-like"/>
</dbReference>
<feature type="compositionally biased region" description="Polar residues" evidence="8">
    <location>
        <begin position="583"/>
        <end position="599"/>
    </location>
</feature>
<feature type="transmembrane region" description="Helical" evidence="9">
    <location>
        <begin position="377"/>
        <end position="397"/>
    </location>
</feature>
<dbReference type="PROSITE" id="PS00217">
    <property type="entry name" value="SUGAR_TRANSPORT_2"/>
    <property type="match status" value="1"/>
</dbReference>
<keyword evidence="7" id="KW-0462">Maltose metabolism</keyword>
<feature type="transmembrane region" description="Helical" evidence="9">
    <location>
        <begin position="191"/>
        <end position="211"/>
    </location>
</feature>
<dbReference type="PANTHER" id="PTHR48022:SF5">
    <property type="entry name" value="ALPHA-GLUCOSIDES PERMEASE MPH2-RELATED"/>
    <property type="match status" value="1"/>
</dbReference>
<dbReference type="GO" id="GO:0005351">
    <property type="term" value="F:carbohydrate:proton symporter activity"/>
    <property type="evidence" value="ECO:0007669"/>
    <property type="project" value="TreeGrafter"/>
</dbReference>
<dbReference type="PROSITE" id="PS50850">
    <property type="entry name" value="MFS"/>
    <property type="match status" value="1"/>
</dbReference>
<dbReference type="GO" id="GO:0016020">
    <property type="term" value="C:membrane"/>
    <property type="evidence" value="ECO:0007669"/>
    <property type="project" value="UniProtKB-SubCell"/>
</dbReference>
<dbReference type="Pfam" id="PF00083">
    <property type="entry name" value="Sugar_tr"/>
    <property type="match status" value="1"/>
</dbReference>
<reference evidence="11 12" key="1">
    <citation type="submission" date="2018-06" db="EMBL/GenBank/DDBJ databases">
        <title>Genome analysis of cellulolytic fungus Trichoderma lentiforme CFAM-422.</title>
        <authorList>
            <person name="Steindorff A.S."/>
            <person name="Formighieri E.F."/>
            <person name="Midorikawa G.E.O."/>
            <person name="Tamietti M.S."/>
            <person name="Ramos E.Z."/>
            <person name="Silva A.S."/>
            <person name="Bon E.P.S."/>
            <person name="Mendes T.D."/>
            <person name="Damaso M.C.T."/>
            <person name="Favaro L.C.L."/>
        </authorList>
    </citation>
    <scope>NUCLEOTIDE SEQUENCE [LARGE SCALE GENOMIC DNA]</scope>
    <source>
        <strain evidence="11 12">CFAM-422</strain>
    </source>
</reference>
<feature type="transmembrane region" description="Helical" evidence="9">
    <location>
        <begin position="223"/>
        <end position="240"/>
    </location>
</feature>
<evidence type="ECO:0000256" key="6">
    <source>
        <dbReference type="ARBA" id="ARBA00023136"/>
    </source>
</evidence>
<feature type="region of interest" description="Disordered" evidence="8">
    <location>
        <begin position="583"/>
        <end position="611"/>
    </location>
</feature>
<dbReference type="InterPro" id="IPR005829">
    <property type="entry name" value="Sugar_transporter_CS"/>
</dbReference>
<proteinExistence type="inferred from homology"/>
<evidence type="ECO:0000256" key="4">
    <source>
        <dbReference type="ARBA" id="ARBA00022692"/>
    </source>
</evidence>
<gene>
    <name evidence="11" type="ORF">CFAM422_009794</name>
</gene>
<evidence type="ECO:0000256" key="3">
    <source>
        <dbReference type="ARBA" id="ARBA00022448"/>
    </source>
</evidence>
<dbReference type="FunFam" id="1.20.1250.20:FF:000149">
    <property type="entry name" value="MFS transporter, SP family, general alpha glucoside:H+ symporter"/>
    <property type="match status" value="1"/>
</dbReference>
<organism evidence="11 12">
    <name type="scientific">Trichoderma lentiforme</name>
    <dbReference type="NCBI Taxonomy" id="1567552"/>
    <lineage>
        <taxon>Eukaryota</taxon>
        <taxon>Fungi</taxon>
        <taxon>Dikarya</taxon>
        <taxon>Ascomycota</taxon>
        <taxon>Pezizomycotina</taxon>
        <taxon>Sordariomycetes</taxon>
        <taxon>Hypocreomycetidae</taxon>
        <taxon>Hypocreales</taxon>
        <taxon>Hypocreaceae</taxon>
        <taxon>Trichoderma</taxon>
    </lineage>
</organism>
<keyword evidence="6 9" id="KW-0472">Membrane</keyword>
<accession>A0A9P5C8W3</accession>
<dbReference type="InterPro" id="IPR020846">
    <property type="entry name" value="MFS_dom"/>
</dbReference>
<dbReference type="Gene3D" id="1.20.1250.20">
    <property type="entry name" value="MFS general substrate transporter like domains"/>
    <property type="match status" value="1"/>
</dbReference>
<feature type="transmembrane region" description="Helical" evidence="9">
    <location>
        <begin position="472"/>
        <end position="493"/>
    </location>
</feature>
<feature type="domain" description="Major facilitator superfamily (MFS) profile" evidence="10">
    <location>
        <begin position="53"/>
        <end position="499"/>
    </location>
</feature>
<feature type="transmembrane region" description="Helical" evidence="9">
    <location>
        <begin position="350"/>
        <end position="370"/>
    </location>
</feature>
<feature type="transmembrane region" description="Helical" evidence="9">
    <location>
        <begin position="403"/>
        <end position="430"/>
    </location>
</feature>
<comment type="caution">
    <text evidence="11">The sequence shown here is derived from an EMBL/GenBank/DDBJ whole genome shotgun (WGS) entry which is preliminary data.</text>
</comment>
<evidence type="ECO:0000256" key="2">
    <source>
        <dbReference type="ARBA" id="ARBA00010992"/>
    </source>
</evidence>
<dbReference type="CDD" id="cd12148">
    <property type="entry name" value="fungal_TF_MHR"/>
    <property type="match status" value="1"/>
</dbReference>
<comment type="subcellular location">
    <subcellularLocation>
        <location evidence="1">Membrane</location>
        <topology evidence="1">Multi-pass membrane protein</topology>
    </subcellularLocation>
</comment>
<evidence type="ECO:0000313" key="11">
    <source>
        <dbReference type="EMBL" id="KAF3065504.1"/>
    </source>
</evidence>
<keyword evidence="5 9" id="KW-1133">Transmembrane helix</keyword>
<feature type="transmembrane region" description="Helical" evidence="9">
    <location>
        <begin position="50"/>
        <end position="77"/>
    </location>
</feature>
<dbReference type="GO" id="GO:0000023">
    <property type="term" value="P:maltose metabolic process"/>
    <property type="evidence" value="ECO:0007669"/>
    <property type="project" value="UniProtKB-KW"/>
</dbReference>
<feature type="transmembrane region" description="Helical" evidence="9">
    <location>
        <begin position="97"/>
        <end position="118"/>
    </location>
</feature>
<dbReference type="EMBL" id="QLNT01000018">
    <property type="protein sequence ID" value="KAF3065504.1"/>
    <property type="molecule type" value="Genomic_DNA"/>
</dbReference>
<name>A0A9P5C8W3_9HYPO</name>
<evidence type="ECO:0000259" key="10">
    <source>
        <dbReference type="PROSITE" id="PS50850"/>
    </source>
</evidence>
<keyword evidence="3" id="KW-0813">Transport</keyword>
<dbReference type="PANTHER" id="PTHR48022">
    <property type="entry name" value="PLASTIDIC GLUCOSE TRANSPORTER 4"/>
    <property type="match status" value="1"/>
</dbReference>
<evidence type="ECO:0000256" key="5">
    <source>
        <dbReference type="ARBA" id="ARBA00022989"/>
    </source>
</evidence>
<dbReference type="NCBIfam" id="TIGR00879">
    <property type="entry name" value="SP"/>
    <property type="match status" value="1"/>
</dbReference>
<protein>
    <submittedName>
        <fullName evidence="11">Maltose permease MAL61</fullName>
    </submittedName>
</protein>
<dbReference type="Proteomes" id="UP000801864">
    <property type="component" value="Unassembled WGS sequence"/>
</dbReference>
<dbReference type="InterPro" id="IPR003663">
    <property type="entry name" value="Sugar/inositol_transpt"/>
</dbReference>
<dbReference type="InterPro" id="IPR050360">
    <property type="entry name" value="MFS_Sugar_Transporters"/>
</dbReference>
<feature type="transmembrane region" description="Helical" evidence="9">
    <location>
        <begin position="130"/>
        <end position="148"/>
    </location>
</feature>
<evidence type="ECO:0000256" key="7">
    <source>
        <dbReference type="ARBA" id="ARBA00026248"/>
    </source>
</evidence>
<evidence type="ECO:0000256" key="8">
    <source>
        <dbReference type="SAM" id="MobiDB-lite"/>
    </source>
</evidence>
<keyword evidence="4 9" id="KW-0812">Transmembrane</keyword>